<dbReference type="Proteomes" id="UP001152797">
    <property type="component" value="Unassembled WGS sequence"/>
</dbReference>
<gene>
    <name evidence="2" type="ORF">C1SCF055_LOCUS6079</name>
</gene>
<organism evidence="2">
    <name type="scientific">Cladocopium goreaui</name>
    <dbReference type="NCBI Taxonomy" id="2562237"/>
    <lineage>
        <taxon>Eukaryota</taxon>
        <taxon>Sar</taxon>
        <taxon>Alveolata</taxon>
        <taxon>Dinophyceae</taxon>
        <taxon>Suessiales</taxon>
        <taxon>Symbiodiniaceae</taxon>
        <taxon>Cladocopium</taxon>
    </lineage>
</organism>
<name>A0A9P1BR74_9DINO</name>
<dbReference type="EMBL" id="CAMXCT020000380">
    <property type="protein sequence ID" value="CAL1131361.1"/>
    <property type="molecule type" value="Genomic_DNA"/>
</dbReference>
<dbReference type="EMBL" id="CAMXCT010000380">
    <property type="protein sequence ID" value="CAI3977986.1"/>
    <property type="molecule type" value="Genomic_DNA"/>
</dbReference>
<reference evidence="2" key="1">
    <citation type="submission" date="2022-10" db="EMBL/GenBank/DDBJ databases">
        <authorList>
            <person name="Chen Y."/>
            <person name="Dougan E. K."/>
            <person name="Chan C."/>
            <person name="Rhodes N."/>
            <person name="Thang M."/>
        </authorList>
    </citation>
    <scope>NUCLEOTIDE SEQUENCE</scope>
</reference>
<feature type="region of interest" description="Disordered" evidence="1">
    <location>
        <begin position="91"/>
        <end position="111"/>
    </location>
</feature>
<dbReference type="AlphaFoldDB" id="A0A9P1BR74"/>
<evidence type="ECO:0000256" key="1">
    <source>
        <dbReference type="SAM" id="MobiDB-lite"/>
    </source>
</evidence>
<evidence type="ECO:0000313" key="2">
    <source>
        <dbReference type="EMBL" id="CAI3977986.1"/>
    </source>
</evidence>
<feature type="region of interest" description="Disordered" evidence="1">
    <location>
        <begin position="116"/>
        <end position="135"/>
    </location>
</feature>
<feature type="compositionally biased region" description="Polar residues" evidence="1">
    <location>
        <begin position="95"/>
        <end position="104"/>
    </location>
</feature>
<proteinExistence type="predicted"/>
<dbReference type="EMBL" id="CAMXCT030000380">
    <property type="protein sequence ID" value="CAL4765298.1"/>
    <property type="molecule type" value="Genomic_DNA"/>
</dbReference>
<comment type="caution">
    <text evidence="2">The sequence shown here is derived from an EMBL/GenBank/DDBJ whole genome shotgun (WGS) entry which is preliminary data.</text>
</comment>
<sequence>MTTFLASYSEDGSVLNAMMGCVANSSVVKEILQQLLRFYRQWPTETVQTRVCSPGGALRSSVVRTSSGCSRRGSSRVGCPRIQIARAAATPATFPGSNMESTCRQGHWSPGLASRTVQSGAALQGAGQRRPQPKR</sequence>
<protein>
    <submittedName>
        <fullName evidence="2">Uncharacterized protein</fullName>
    </submittedName>
</protein>
<evidence type="ECO:0000313" key="3">
    <source>
        <dbReference type="EMBL" id="CAL4765298.1"/>
    </source>
</evidence>
<accession>A0A9P1BR74</accession>
<reference evidence="3 4" key="2">
    <citation type="submission" date="2024-05" db="EMBL/GenBank/DDBJ databases">
        <authorList>
            <person name="Chen Y."/>
            <person name="Shah S."/>
            <person name="Dougan E. K."/>
            <person name="Thang M."/>
            <person name="Chan C."/>
        </authorList>
    </citation>
    <scope>NUCLEOTIDE SEQUENCE [LARGE SCALE GENOMIC DNA]</scope>
</reference>
<evidence type="ECO:0000313" key="4">
    <source>
        <dbReference type="Proteomes" id="UP001152797"/>
    </source>
</evidence>
<dbReference type="OrthoDB" id="433174at2759"/>
<keyword evidence="4" id="KW-1185">Reference proteome</keyword>